<dbReference type="GO" id="GO:0015421">
    <property type="term" value="F:ABC-type oligopeptide transporter activity"/>
    <property type="evidence" value="ECO:0007669"/>
    <property type="project" value="TreeGrafter"/>
</dbReference>
<dbReference type="AlphaFoldDB" id="A0A1Z5IW04"/>
<dbReference type="OrthoDB" id="9770415at2"/>
<dbReference type="PANTHER" id="PTHR43394:SF7">
    <property type="entry name" value="ABC TRANSPORTER B FAMILY MEMBER 28"/>
    <property type="match status" value="1"/>
</dbReference>
<evidence type="ECO:0000256" key="4">
    <source>
        <dbReference type="ARBA" id="ARBA00022692"/>
    </source>
</evidence>
<evidence type="ECO:0000259" key="11">
    <source>
        <dbReference type="PROSITE" id="PS50929"/>
    </source>
</evidence>
<keyword evidence="7 9" id="KW-1133">Transmembrane helix</keyword>
<dbReference type="CDD" id="cd03254">
    <property type="entry name" value="ABCC_Glucan_exporter_like"/>
    <property type="match status" value="1"/>
</dbReference>
<dbReference type="GO" id="GO:0005524">
    <property type="term" value="F:ATP binding"/>
    <property type="evidence" value="ECO:0007669"/>
    <property type="project" value="UniProtKB-KW"/>
</dbReference>
<feature type="domain" description="ABC transporter" evidence="10">
    <location>
        <begin position="359"/>
        <end position="593"/>
    </location>
</feature>
<dbReference type="Pfam" id="PF00664">
    <property type="entry name" value="ABC_membrane"/>
    <property type="match status" value="1"/>
</dbReference>
<dbReference type="FunFam" id="1.20.1560.10:FF:000011">
    <property type="entry name" value="Multidrug ABC transporter ATP-binding protein"/>
    <property type="match status" value="1"/>
</dbReference>
<dbReference type="PROSITE" id="PS50893">
    <property type="entry name" value="ABC_TRANSPORTER_2"/>
    <property type="match status" value="1"/>
</dbReference>
<comment type="subcellular location">
    <subcellularLocation>
        <location evidence="1">Cell membrane</location>
        <topology evidence="1">Multi-pass membrane protein</topology>
    </subcellularLocation>
</comment>
<dbReference type="InterPro" id="IPR011527">
    <property type="entry name" value="ABC1_TM_dom"/>
</dbReference>
<reference evidence="12 13" key="1">
    <citation type="submission" date="2015-11" db="EMBL/GenBank/DDBJ databases">
        <title>Draft genome sequences of new species of the genus Lactobacillus isolated from orchardgrass silage.</title>
        <authorList>
            <person name="Tohno M."/>
            <person name="Tanizawa Y."/>
            <person name="Arita M."/>
        </authorList>
    </citation>
    <scope>NUCLEOTIDE SEQUENCE [LARGE SCALE GENOMIC DNA]</scope>
    <source>
        <strain evidence="12 13">IWT25</strain>
    </source>
</reference>
<keyword evidence="3" id="KW-1003">Cell membrane</keyword>
<dbReference type="InterPro" id="IPR036640">
    <property type="entry name" value="ABC1_TM_sf"/>
</dbReference>
<dbReference type="FunFam" id="3.40.50.300:FF:000287">
    <property type="entry name" value="Multidrug ABC transporter ATP-binding protein"/>
    <property type="match status" value="1"/>
</dbReference>
<dbReference type="InterPro" id="IPR017871">
    <property type="entry name" value="ABC_transporter-like_CS"/>
</dbReference>
<comment type="caution">
    <text evidence="12">The sequence shown here is derived from an EMBL/GenBank/DDBJ whole genome shotgun (WGS) entry which is preliminary data.</text>
</comment>
<dbReference type="InterPro" id="IPR027417">
    <property type="entry name" value="P-loop_NTPase"/>
</dbReference>
<feature type="transmembrane region" description="Helical" evidence="9">
    <location>
        <begin position="27"/>
        <end position="50"/>
    </location>
</feature>
<sequence length="602" mass="66086">METIISKPRQIKATTRRFLKDLLRQKWQLITVIICLTLSTVCTLASPMLMGQAIDQIATGISRAAKTGAHFSVSVKTLGTIVLALLAAYLLSALFSYFSQLILASVAQRLTLMLRKRISDKLNRLPLNYYDNHQTGDTLSRVTNDLERIADTLQESLEQAFTSIIMIIGAFGLMFMISPSLTLIALLTIIASIVAATIVSSKTNRYYADNQAALGKLNANIEEAFTGDQVIKAFNLQPEVIQTNNELNARLQKAATKAQFVTYAINPLIRFMSTLGYVVIAVRGALLVIDGRITIGDIQAVFQYVNQVSEPVTELAYTMNTLQGAVASAERVYEIEDALEESADDKTPVSVHRPVSGNVAFKHVRFGYEEGQILMQDINFTAKVGSKIAIVGPTGAGKTTLINLLMRFYELQGGQITIDGVDIKTMRRSELHSLFGMVLQETWLFNGSIADNIAYGRPDATLAEIKAAAKAARVDHFINTLSQGYDTILNGDQTAVSVGQKQLLTIARTILADPKILILDEATSSVDTRTEIEIQKAMDKLMQGRTSFVIAHRLSTIKDADLILVMNEGTIIEQGTHQSLLQQNGFYADLYRSQFAVKTTGA</sequence>
<proteinExistence type="predicted"/>
<dbReference type="RefSeq" id="WP_089121125.1">
    <property type="nucleotide sequence ID" value="NZ_BCMI01000010.1"/>
</dbReference>
<feature type="transmembrane region" description="Helical" evidence="9">
    <location>
        <begin position="160"/>
        <end position="177"/>
    </location>
</feature>
<keyword evidence="8 9" id="KW-0472">Membrane</keyword>
<dbReference type="GO" id="GO:0090374">
    <property type="term" value="P:oligopeptide export from mitochondrion"/>
    <property type="evidence" value="ECO:0007669"/>
    <property type="project" value="TreeGrafter"/>
</dbReference>
<dbReference type="SUPFAM" id="SSF52540">
    <property type="entry name" value="P-loop containing nucleoside triphosphate hydrolases"/>
    <property type="match status" value="1"/>
</dbReference>
<dbReference type="PROSITE" id="PS00211">
    <property type="entry name" value="ABC_TRANSPORTER_1"/>
    <property type="match status" value="1"/>
</dbReference>
<dbReference type="InterPro" id="IPR003439">
    <property type="entry name" value="ABC_transporter-like_ATP-bd"/>
</dbReference>
<feature type="transmembrane region" description="Helical" evidence="9">
    <location>
        <begin position="183"/>
        <end position="201"/>
    </location>
</feature>
<evidence type="ECO:0000313" key="13">
    <source>
        <dbReference type="Proteomes" id="UP000198414"/>
    </source>
</evidence>
<evidence type="ECO:0000256" key="2">
    <source>
        <dbReference type="ARBA" id="ARBA00022448"/>
    </source>
</evidence>
<keyword evidence="5" id="KW-0547">Nucleotide-binding</keyword>
<protein>
    <submittedName>
        <fullName evidence="12">Multidrug ABC transporter ATP-binding and permease protein</fullName>
    </submittedName>
</protein>
<feature type="domain" description="ABC transmembrane type-1" evidence="11">
    <location>
        <begin position="30"/>
        <end position="324"/>
    </location>
</feature>
<dbReference type="Pfam" id="PF00005">
    <property type="entry name" value="ABC_tran"/>
    <property type="match status" value="1"/>
</dbReference>
<dbReference type="CDD" id="cd18547">
    <property type="entry name" value="ABC_6TM_Tm288_like"/>
    <property type="match status" value="1"/>
</dbReference>
<evidence type="ECO:0000256" key="8">
    <source>
        <dbReference type="ARBA" id="ARBA00023136"/>
    </source>
</evidence>
<dbReference type="GO" id="GO:0005886">
    <property type="term" value="C:plasma membrane"/>
    <property type="evidence" value="ECO:0007669"/>
    <property type="project" value="UniProtKB-SubCell"/>
</dbReference>
<dbReference type="PANTHER" id="PTHR43394">
    <property type="entry name" value="ATP-DEPENDENT PERMEASE MDL1, MITOCHONDRIAL"/>
    <property type="match status" value="1"/>
</dbReference>
<keyword evidence="2" id="KW-0813">Transport</keyword>
<evidence type="ECO:0000256" key="6">
    <source>
        <dbReference type="ARBA" id="ARBA00022840"/>
    </source>
</evidence>
<evidence type="ECO:0000259" key="10">
    <source>
        <dbReference type="PROSITE" id="PS50893"/>
    </source>
</evidence>
<organism evidence="12 13">
    <name type="scientific">Secundilactobacillus pentosiphilus</name>
    <dbReference type="NCBI Taxonomy" id="1714682"/>
    <lineage>
        <taxon>Bacteria</taxon>
        <taxon>Bacillati</taxon>
        <taxon>Bacillota</taxon>
        <taxon>Bacilli</taxon>
        <taxon>Lactobacillales</taxon>
        <taxon>Lactobacillaceae</taxon>
        <taxon>Secundilactobacillus</taxon>
    </lineage>
</organism>
<dbReference type="SMART" id="SM00382">
    <property type="entry name" value="AAA"/>
    <property type="match status" value="1"/>
</dbReference>
<evidence type="ECO:0000256" key="5">
    <source>
        <dbReference type="ARBA" id="ARBA00022741"/>
    </source>
</evidence>
<dbReference type="Gene3D" id="3.40.50.300">
    <property type="entry name" value="P-loop containing nucleotide triphosphate hydrolases"/>
    <property type="match status" value="1"/>
</dbReference>
<keyword evidence="6 12" id="KW-0067">ATP-binding</keyword>
<name>A0A1Z5IW04_9LACO</name>
<dbReference type="InterPro" id="IPR039421">
    <property type="entry name" value="Type_1_exporter"/>
</dbReference>
<keyword evidence="4 9" id="KW-0812">Transmembrane</keyword>
<evidence type="ECO:0000256" key="3">
    <source>
        <dbReference type="ARBA" id="ARBA00022475"/>
    </source>
</evidence>
<evidence type="ECO:0000256" key="9">
    <source>
        <dbReference type="SAM" id="Phobius"/>
    </source>
</evidence>
<accession>A0A1Z5IW04</accession>
<dbReference type="Gene3D" id="1.20.1560.10">
    <property type="entry name" value="ABC transporter type 1, transmembrane domain"/>
    <property type="match status" value="1"/>
</dbReference>
<dbReference type="InterPro" id="IPR003593">
    <property type="entry name" value="AAA+_ATPase"/>
</dbReference>
<feature type="transmembrane region" description="Helical" evidence="9">
    <location>
        <begin position="71"/>
        <end position="91"/>
    </location>
</feature>
<evidence type="ECO:0000313" key="12">
    <source>
        <dbReference type="EMBL" id="GAX05964.1"/>
    </source>
</evidence>
<dbReference type="SUPFAM" id="SSF90123">
    <property type="entry name" value="ABC transporter transmembrane region"/>
    <property type="match status" value="1"/>
</dbReference>
<gene>
    <name evidence="12" type="primary">mdlB_9</name>
    <name evidence="12" type="ORF">IWT25_01289</name>
</gene>
<evidence type="ECO:0000256" key="1">
    <source>
        <dbReference type="ARBA" id="ARBA00004651"/>
    </source>
</evidence>
<dbReference type="GO" id="GO:0016887">
    <property type="term" value="F:ATP hydrolysis activity"/>
    <property type="evidence" value="ECO:0007669"/>
    <property type="project" value="InterPro"/>
</dbReference>
<evidence type="ECO:0000256" key="7">
    <source>
        <dbReference type="ARBA" id="ARBA00022989"/>
    </source>
</evidence>
<dbReference type="PROSITE" id="PS50929">
    <property type="entry name" value="ABC_TM1F"/>
    <property type="match status" value="1"/>
</dbReference>
<dbReference type="EMBL" id="BCMI01000010">
    <property type="protein sequence ID" value="GAX05964.1"/>
    <property type="molecule type" value="Genomic_DNA"/>
</dbReference>
<dbReference type="Proteomes" id="UP000198414">
    <property type="component" value="Unassembled WGS sequence"/>
</dbReference>